<dbReference type="Pfam" id="PF04101">
    <property type="entry name" value="Glyco_tran_28_C"/>
    <property type="match status" value="1"/>
</dbReference>
<evidence type="ECO:0000256" key="2">
    <source>
        <dbReference type="ARBA" id="ARBA00022618"/>
    </source>
</evidence>
<dbReference type="EMBL" id="CP093361">
    <property type="protein sequence ID" value="UQS86435.1"/>
    <property type="molecule type" value="Genomic_DNA"/>
</dbReference>
<accession>A0A976RRA4</accession>
<gene>
    <name evidence="10 13" type="primary">murG</name>
    <name evidence="13" type="ORF">MOO44_05945</name>
</gene>
<sequence length="364" mass="40019">MRLIVSGGGTGGHIYPALALIEEVKKQEPDSQILYIGSTRGLEKDIVPQRGIEFKELKIQGFKRSLSLDNIKTVSLFLRSVHDSKKIIKQFKPDIVIGTGGYVSGAVVYAANRLHVKTMIHEQNSVVGLTNRFLSHYVNKIGIAFKVAASQFPKDKVTFVGNPRAQQAASVVSHFKWSEYGLNDDQPTVLIFGGSQGALKINESTISAMKEFSKRNYQVLFVTGQNRYQTVKTELGNQQLGKNIVIKPYISNMPEMLPKVSLIVGRAGATSLAEITAIGIPSILIPSPYVTADHQTKNAKSLVDGKAALMITEDDLNANSLVEGIDELMHDDHKRNEMAQNAKKIGVPDAATRLYKEMRSVIDK</sequence>
<evidence type="ECO:0000259" key="11">
    <source>
        <dbReference type="Pfam" id="PF03033"/>
    </source>
</evidence>
<comment type="function">
    <text evidence="10">Cell wall formation. Catalyzes the transfer of a GlcNAc subunit on undecaprenyl-pyrophosphoryl-MurNAc-pentapeptide (lipid intermediate I) to form undecaprenyl-pyrophosphoryl-MurNAc-(pentapeptide)GlcNAc (lipid intermediate II).</text>
</comment>
<dbReference type="HAMAP" id="MF_00033">
    <property type="entry name" value="MurG"/>
    <property type="match status" value="1"/>
</dbReference>
<feature type="domain" description="Glycosyl transferase family 28 C-terminal" evidence="12">
    <location>
        <begin position="188"/>
        <end position="353"/>
    </location>
</feature>
<evidence type="ECO:0000313" key="14">
    <source>
        <dbReference type="Proteomes" id="UP000831181"/>
    </source>
</evidence>
<keyword evidence="7 10" id="KW-0472">Membrane</keyword>
<evidence type="ECO:0000313" key="13">
    <source>
        <dbReference type="EMBL" id="UQS86435.1"/>
    </source>
</evidence>
<dbReference type="NCBIfam" id="TIGR01133">
    <property type="entry name" value="murG"/>
    <property type="match status" value="1"/>
</dbReference>
<evidence type="ECO:0000256" key="8">
    <source>
        <dbReference type="ARBA" id="ARBA00023306"/>
    </source>
</evidence>
<evidence type="ECO:0000256" key="9">
    <source>
        <dbReference type="ARBA" id="ARBA00023316"/>
    </source>
</evidence>
<feature type="binding site" evidence="10">
    <location>
        <position position="195"/>
    </location>
    <ligand>
        <name>UDP-N-acetyl-alpha-D-glucosamine</name>
        <dbReference type="ChEBI" id="CHEBI:57705"/>
    </ligand>
</feature>
<keyword evidence="4 10" id="KW-0808">Transferase</keyword>
<dbReference type="Pfam" id="PF03033">
    <property type="entry name" value="Glyco_transf_28"/>
    <property type="match status" value="1"/>
</dbReference>
<dbReference type="RefSeq" id="WP_260116237.1">
    <property type="nucleotide sequence ID" value="NZ_CP093361.1"/>
</dbReference>
<dbReference type="SUPFAM" id="SSF53756">
    <property type="entry name" value="UDP-Glycosyltransferase/glycogen phosphorylase"/>
    <property type="match status" value="1"/>
</dbReference>
<keyword evidence="2 10" id="KW-0132">Cell division</keyword>
<keyword evidence="5 10" id="KW-0133">Cell shape</keyword>
<feature type="binding site" evidence="10">
    <location>
        <position position="250"/>
    </location>
    <ligand>
        <name>UDP-N-acetyl-alpha-D-glucosamine</name>
        <dbReference type="ChEBI" id="CHEBI:57705"/>
    </ligand>
</feature>
<evidence type="ECO:0000256" key="1">
    <source>
        <dbReference type="ARBA" id="ARBA00022475"/>
    </source>
</evidence>
<evidence type="ECO:0000256" key="10">
    <source>
        <dbReference type="HAMAP-Rule" id="MF_00033"/>
    </source>
</evidence>
<dbReference type="InterPro" id="IPR004276">
    <property type="entry name" value="GlycoTrans_28_N"/>
</dbReference>
<proteinExistence type="inferred from homology"/>
<keyword evidence="14" id="KW-1185">Reference proteome</keyword>
<dbReference type="GO" id="GO:0008360">
    <property type="term" value="P:regulation of cell shape"/>
    <property type="evidence" value="ECO:0007669"/>
    <property type="project" value="UniProtKB-KW"/>
</dbReference>
<protein>
    <recommendedName>
        <fullName evidence="10">UDP-N-acetylglucosamine--N-acetylmuramyl-(pentapeptide) pyrophosphoryl-undecaprenol N-acetylglucosamine transferase</fullName>
        <ecNumber evidence="10">2.4.1.227</ecNumber>
    </recommendedName>
    <alternativeName>
        <fullName evidence="10">Undecaprenyl-PP-MurNAc-pentapeptide-UDPGlcNAc GlcNAc transferase</fullName>
    </alternativeName>
</protein>
<dbReference type="GO" id="GO:0005975">
    <property type="term" value="P:carbohydrate metabolic process"/>
    <property type="evidence" value="ECO:0007669"/>
    <property type="project" value="InterPro"/>
</dbReference>
<keyword evidence="8 10" id="KW-0131">Cell cycle</keyword>
<dbReference type="Gene3D" id="3.40.50.2000">
    <property type="entry name" value="Glycogen Phosphorylase B"/>
    <property type="match status" value="2"/>
</dbReference>
<dbReference type="GO" id="GO:0071555">
    <property type="term" value="P:cell wall organization"/>
    <property type="evidence" value="ECO:0007669"/>
    <property type="project" value="UniProtKB-KW"/>
</dbReference>
<dbReference type="EC" id="2.4.1.227" evidence="10"/>
<comment type="subcellular location">
    <subcellularLocation>
        <location evidence="10">Cell membrane</location>
        <topology evidence="10">Peripheral membrane protein</topology>
        <orientation evidence="10">Cytoplasmic side</orientation>
    </subcellularLocation>
</comment>
<evidence type="ECO:0000256" key="6">
    <source>
        <dbReference type="ARBA" id="ARBA00022984"/>
    </source>
</evidence>
<dbReference type="InterPro" id="IPR007235">
    <property type="entry name" value="Glyco_trans_28_C"/>
</dbReference>
<evidence type="ECO:0000256" key="4">
    <source>
        <dbReference type="ARBA" id="ARBA00022679"/>
    </source>
</evidence>
<dbReference type="InterPro" id="IPR006009">
    <property type="entry name" value="GlcNAc_MurG"/>
</dbReference>
<name>A0A976RRA4_9LACO</name>
<keyword evidence="3 10" id="KW-0328">Glycosyltransferase</keyword>
<evidence type="ECO:0000256" key="7">
    <source>
        <dbReference type="ARBA" id="ARBA00023136"/>
    </source>
</evidence>
<dbReference type="GO" id="GO:0005886">
    <property type="term" value="C:plasma membrane"/>
    <property type="evidence" value="ECO:0007669"/>
    <property type="project" value="UniProtKB-SubCell"/>
</dbReference>
<reference evidence="13" key="1">
    <citation type="journal article" date="2022" name="Int. J. Syst. Evol. Microbiol.">
        <title>Apilactobacillus apisilvae sp. nov., Nicolia spurrieriana gen. nov. sp. nov., Bombilactobacillus folatiphilus sp. nov. and Bombilactobacillus thymidiniphilus sp. nov., four new lactic acid bacterial isolates from stingless bees Tetragonula carbonaria and Austroplebeia australis.</title>
        <authorList>
            <person name="Oliphant S.A."/>
            <person name="Watson-Haigh N.S."/>
            <person name="Sumby K.M."/>
            <person name="Gardner J."/>
            <person name="Groom S."/>
            <person name="Jiranek V."/>
        </authorList>
    </citation>
    <scope>NUCLEOTIDE SEQUENCE</scope>
    <source>
        <strain evidence="13">SGEP1_A5</strain>
    </source>
</reference>
<keyword evidence="9 10" id="KW-0961">Cell wall biogenesis/degradation</keyword>
<feature type="domain" description="Glycosyltransferase family 28 N-terminal" evidence="11">
    <location>
        <begin position="4"/>
        <end position="142"/>
    </location>
</feature>
<feature type="binding site" evidence="10">
    <location>
        <begin position="10"/>
        <end position="12"/>
    </location>
    <ligand>
        <name>UDP-N-acetyl-alpha-D-glucosamine</name>
        <dbReference type="ChEBI" id="CHEBI:57705"/>
    </ligand>
</feature>
<dbReference type="GO" id="GO:0051301">
    <property type="term" value="P:cell division"/>
    <property type="evidence" value="ECO:0007669"/>
    <property type="project" value="UniProtKB-KW"/>
</dbReference>
<dbReference type="Proteomes" id="UP000831181">
    <property type="component" value="Chromosome"/>
</dbReference>
<comment type="catalytic activity">
    <reaction evidence="10">
        <text>Mur2Ac(oyl-L-Ala-gamma-D-Glu-L-Lys-D-Ala-D-Ala)-di-trans,octa-cis-undecaprenyl diphosphate + UDP-N-acetyl-alpha-D-glucosamine = beta-D-GlcNAc-(1-&gt;4)-Mur2Ac(oyl-L-Ala-gamma-D-Glu-L-Lys-D-Ala-D-Ala)-di-trans,octa-cis-undecaprenyl diphosphate + UDP + H(+)</text>
        <dbReference type="Rhea" id="RHEA:23192"/>
        <dbReference type="ChEBI" id="CHEBI:15378"/>
        <dbReference type="ChEBI" id="CHEBI:57705"/>
        <dbReference type="ChEBI" id="CHEBI:58223"/>
        <dbReference type="ChEBI" id="CHEBI:60032"/>
        <dbReference type="ChEBI" id="CHEBI:60033"/>
        <dbReference type="EC" id="2.4.1.227"/>
    </reaction>
</comment>
<dbReference type="AlphaFoldDB" id="A0A976RRA4"/>
<evidence type="ECO:0000256" key="3">
    <source>
        <dbReference type="ARBA" id="ARBA00022676"/>
    </source>
</evidence>
<keyword evidence="1 10" id="KW-1003">Cell membrane</keyword>
<evidence type="ECO:0000259" key="12">
    <source>
        <dbReference type="Pfam" id="PF04101"/>
    </source>
</evidence>
<dbReference type="CDD" id="cd03785">
    <property type="entry name" value="GT28_MurG"/>
    <property type="match status" value="1"/>
</dbReference>
<dbReference type="PANTHER" id="PTHR21015:SF22">
    <property type="entry name" value="GLYCOSYLTRANSFERASE"/>
    <property type="match status" value="1"/>
</dbReference>
<dbReference type="GO" id="GO:0009252">
    <property type="term" value="P:peptidoglycan biosynthetic process"/>
    <property type="evidence" value="ECO:0007669"/>
    <property type="project" value="UniProtKB-UniRule"/>
</dbReference>
<dbReference type="PANTHER" id="PTHR21015">
    <property type="entry name" value="UDP-N-ACETYLGLUCOSAMINE--N-ACETYLMURAMYL-(PENTAPEPTIDE) PYROPHOSPHORYL-UNDECAPRENOL N-ACETYLGLUCOSAMINE TRANSFERASE 1"/>
    <property type="match status" value="1"/>
</dbReference>
<feature type="binding site" evidence="10">
    <location>
        <position position="295"/>
    </location>
    <ligand>
        <name>UDP-N-acetyl-alpha-D-glucosamine</name>
        <dbReference type="ChEBI" id="CHEBI:57705"/>
    </ligand>
</feature>
<dbReference type="GO" id="GO:0050511">
    <property type="term" value="F:undecaprenyldiphospho-muramoylpentapeptide beta-N-acetylglucosaminyltransferase activity"/>
    <property type="evidence" value="ECO:0007669"/>
    <property type="project" value="UniProtKB-UniRule"/>
</dbReference>
<evidence type="ECO:0000256" key="5">
    <source>
        <dbReference type="ARBA" id="ARBA00022960"/>
    </source>
</evidence>
<dbReference type="KEGG" id="lbe:MOO44_05945"/>
<comment type="pathway">
    <text evidence="10">Cell wall biogenesis; peptidoglycan biosynthesis.</text>
</comment>
<comment type="similarity">
    <text evidence="10">Belongs to the glycosyltransferase 28 family. MurG subfamily.</text>
</comment>
<keyword evidence="6 10" id="KW-0573">Peptidoglycan synthesis</keyword>
<comment type="caution">
    <text evidence="10">Lacks conserved residue(s) required for the propagation of feature annotation.</text>
</comment>
<feature type="binding site" evidence="10">
    <location>
        <position position="124"/>
    </location>
    <ligand>
        <name>UDP-N-acetyl-alpha-D-glucosamine</name>
        <dbReference type="ChEBI" id="CHEBI:57705"/>
    </ligand>
</feature>
<organism evidence="13 14">
    <name type="scientific">Nicoliella spurrieriana</name>
    <dbReference type="NCBI Taxonomy" id="2925830"/>
    <lineage>
        <taxon>Bacteria</taxon>
        <taxon>Bacillati</taxon>
        <taxon>Bacillota</taxon>
        <taxon>Bacilli</taxon>
        <taxon>Lactobacillales</taxon>
        <taxon>Lactobacillaceae</taxon>
        <taxon>Nicoliella</taxon>
    </lineage>
</organism>